<evidence type="ECO:0000256" key="1">
    <source>
        <dbReference type="SAM" id="MobiDB-lite"/>
    </source>
</evidence>
<feature type="region of interest" description="Disordered" evidence="1">
    <location>
        <begin position="57"/>
        <end position="91"/>
    </location>
</feature>
<organism evidence="2">
    <name type="scientific">Rhipicephalus appendiculatus</name>
    <name type="common">Brown ear tick</name>
    <dbReference type="NCBI Taxonomy" id="34631"/>
    <lineage>
        <taxon>Eukaryota</taxon>
        <taxon>Metazoa</taxon>
        <taxon>Ecdysozoa</taxon>
        <taxon>Arthropoda</taxon>
        <taxon>Chelicerata</taxon>
        <taxon>Arachnida</taxon>
        <taxon>Acari</taxon>
        <taxon>Parasitiformes</taxon>
        <taxon>Ixodida</taxon>
        <taxon>Ixodoidea</taxon>
        <taxon>Ixodidae</taxon>
        <taxon>Rhipicephalinae</taxon>
        <taxon>Rhipicephalus</taxon>
        <taxon>Rhipicephalus</taxon>
    </lineage>
</organism>
<protein>
    <submittedName>
        <fullName evidence="2">Uncharacterized protein</fullName>
    </submittedName>
</protein>
<feature type="non-terminal residue" evidence="2">
    <location>
        <position position="1"/>
    </location>
</feature>
<feature type="compositionally biased region" description="Basic residues" evidence="1">
    <location>
        <begin position="73"/>
        <end position="83"/>
    </location>
</feature>
<dbReference type="EMBL" id="GEDV01000607">
    <property type="protein sequence ID" value="JAP87950.1"/>
    <property type="molecule type" value="Transcribed_RNA"/>
</dbReference>
<accession>A0A131ZAV9</accession>
<name>A0A131ZAV9_RHIAP</name>
<evidence type="ECO:0000313" key="2">
    <source>
        <dbReference type="EMBL" id="JAP87950.1"/>
    </source>
</evidence>
<reference evidence="2" key="1">
    <citation type="journal article" date="2016" name="Ticks Tick Borne Dis.">
        <title>De novo assembly and annotation of the salivary gland transcriptome of Rhipicephalus appendiculatus male and female ticks during blood feeding.</title>
        <authorList>
            <person name="de Castro M.H."/>
            <person name="de Klerk D."/>
            <person name="Pienaar R."/>
            <person name="Latif A.A."/>
            <person name="Rees D.J."/>
            <person name="Mans B.J."/>
        </authorList>
    </citation>
    <scope>NUCLEOTIDE SEQUENCE</scope>
    <source>
        <tissue evidence="2">Salivary glands</tissue>
    </source>
</reference>
<proteinExistence type="predicted"/>
<dbReference type="AlphaFoldDB" id="A0A131ZAV9"/>
<sequence>FFLLLLNFITKTFGSTISLGRRLKSTLSFLPTEARPSAKRTRAWVLERFLANKHSHSRTSLPNWHPMGSGRGRQSRSRLRVRVGVRSNNGF</sequence>